<proteinExistence type="predicted"/>
<protein>
    <recommendedName>
        <fullName evidence="1">Pyruvate kinase C-terminal domain-containing protein</fullName>
    </recommendedName>
</protein>
<dbReference type="PIRSF" id="PIRSF016138">
    <property type="entry name" value="UCP016138"/>
    <property type="match status" value="1"/>
</dbReference>
<sequence length="190" mass="19945">MVVEKSIIYFDKPGEVNTDRVLEAAKKRADELGIRDIVVASTRGGTGVKAVEAFKGYNVVVVTHSAGFREPGGQELEGAAAEKIRKGGGKILTTGHPTAGIDRAIRSKFDTVGYSEIVAQTLRLLCQGMKVVVEIAAMAADAGLIPADKDVVAIAGSSRGADTAVVIKPANSMRLFDLVVREIIAKPSAL</sequence>
<dbReference type="AlphaFoldDB" id="A0A0M0BQ86"/>
<dbReference type="SUPFAM" id="SSF52935">
    <property type="entry name" value="PK C-terminal domain-like"/>
    <property type="match status" value="1"/>
</dbReference>
<gene>
    <name evidence="2" type="ORF">AC482_03660</name>
</gene>
<dbReference type="InterPro" id="IPR036918">
    <property type="entry name" value="Pyrv_Knase_C_sf"/>
</dbReference>
<name>A0A0M0BQ86_9ARCH</name>
<dbReference type="Gene3D" id="3.40.1380.20">
    <property type="entry name" value="Pyruvate kinase, C-terminal domain"/>
    <property type="match status" value="1"/>
</dbReference>
<dbReference type="EMBL" id="LFWZ01000029">
    <property type="protein sequence ID" value="KON30515.1"/>
    <property type="molecule type" value="Genomic_DNA"/>
</dbReference>
<dbReference type="Pfam" id="PF02887">
    <property type="entry name" value="PK_C"/>
    <property type="match status" value="1"/>
</dbReference>
<reference evidence="2 3" key="1">
    <citation type="submission" date="2015-06" db="EMBL/GenBank/DDBJ databases">
        <title>New insights into the roles of widespread benthic archaea in carbon and nitrogen cycling.</title>
        <authorList>
            <person name="Lazar C.S."/>
            <person name="Baker B.J."/>
            <person name="Seitz K.W."/>
            <person name="Hyde A.S."/>
            <person name="Dick G.J."/>
            <person name="Hinrichs K.-U."/>
            <person name="Teske A.P."/>
        </authorList>
    </citation>
    <scope>NUCLEOTIDE SEQUENCE [LARGE SCALE GENOMIC DNA]</scope>
    <source>
        <strain evidence="2">DG-45</strain>
    </source>
</reference>
<comment type="caution">
    <text evidence="2">The sequence shown here is derived from an EMBL/GenBank/DDBJ whole genome shotgun (WGS) entry which is preliminary data.</text>
</comment>
<evidence type="ECO:0000259" key="1">
    <source>
        <dbReference type="Pfam" id="PF02887"/>
    </source>
</evidence>
<dbReference type="Proteomes" id="UP000037210">
    <property type="component" value="Unassembled WGS sequence"/>
</dbReference>
<accession>A0A0M0BQ86</accession>
<dbReference type="PATRIC" id="fig|1685127.3.peg.1034"/>
<evidence type="ECO:0000313" key="2">
    <source>
        <dbReference type="EMBL" id="KON30515.1"/>
    </source>
</evidence>
<evidence type="ECO:0000313" key="3">
    <source>
        <dbReference type="Proteomes" id="UP000037210"/>
    </source>
</evidence>
<dbReference type="InterPro" id="IPR015795">
    <property type="entry name" value="Pyrv_Knase_C"/>
</dbReference>
<dbReference type="InterPro" id="IPR015074">
    <property type="entry name" value="DUF1867"/>
</dbReference>
<feature type="domain" description="Pyruvate kinase C-terminal" evidence="1">
    <location>
        <begin position="19"/>
        <end position="166"/>
    </location>
</feature>
<organism evidence="2 3">
    <name type="scientific">miscellaneous Crenarchaeota group-15 archaeon DG-45</name>
    <dbReference type="NCBI Taxonomy" id="1685127"/>
    <lineage>
        <taxon>Archaea</taxon>
        <taxon>Candidatus Bathyarchaeota</taxon>
        <taxon>MCG-15</taxon>
    </lineage>
</organism>